<dbReference type="GO" id="GO:0020037">
    <property type="term" value="F:heme binding"/>
    <property type="evidence" value="ECO:0007669"/>
    <property type="project" value="InterPro"/>
</dbReference>
<dbReference type="GO" id="GO:0005506">
    <property type="term" value="F:iron ion binding"/>
    <property type="evidence" value="ECO:0007669"/>
    <property type="project" value="InterPro"/>
</dbReference>
<comment type="similarity">
    <text evidence="1">Belongs to the cytochrome P450 family.</text>
</comment>
<sequence>METPPVQQVLRGNYGRVFSLKLGSYKFVMASTPEAVKEMLVTKSADYAGRQQTYGLCAITLGKLADVY</sequence>
<dbReference type="EMBL" id="MU826911">
    <property type="protein sequence ID" value="KAJ7369556.1"/>
    <property type="molecule type" value="Genomic_DNA"/>
</dbReference>
<dbReference type="Gene3D" id="1.10.630.10">
    <property type="entry name" value="Cytochrome P450"/>
    <property type="match status" value="1"/>
</dbReference>
<dbReference type="SUPFAM" id="SSF48264">
    <property type="entry name" value="Cytochrome P450"/>
    <property type="match status" value="1"/>
</dbReference>
<dbReference type="Proteomes" id="UP001163046">
    <property type="component" value="Unassembled WGS sequence"/>
</dbReference>
<accession>A0A9W9YU81</accession>
<evidence type="ECO:0000313" key="2">
    <source>
        <dbReference type="EMBL" id="KAJ7369556.1"/>
    </source>
</evidence>
<dbReference type="OrthoDB" id="2789670at2759"/>
<dbReference type="InterPro" id="IPR002401">
    <property type="entry name" value="Cyt_P450_E_grp-I"/>
</dbReference>
<dbReference type="GO" id="GO:0016705">
    <property type="term" value="F:oxidoreductase activity, acting on paired donors, with incorporation or reduction of molecular oxygen"/>
    <property type="evidence" value="ECO:0007669"/>
    <property type="project" value="InterPro"/>
</dbReference>
<dbReference type="Pfam" id="PF00067">
    <property type="entry name" value="p450"/>
    <property type="match status" value="1"/>
</dbReference>
<dbReference type="InterPro" id="IPR036396">
    <property type="entry name" value="Cyt_P450_sf"/>
</dbReference>
<dbReference type="PRINTS" id="PR00463">
    <property type="entry name" value="EP450I"/>
</dbReference>
<evidence type="ECO:0000256" key="1">
    <source>
        <dbReference type="ARBA" id="ARBA00010617"/>
    </source>
</evidence>
<name>A0A9W9YU81_9CNID</name>
<gene>
    <name evidence="2" type="ORF">OS493_038136</name>
</gene>
<dbReference type="AlphaFoldDB" id="A0A9W9YU81"/>
<evidence type="ECO:0000313" key="3">
    <source>
        <dbReference type="Proteomes" id="UP001163046"/>
    </source>
</evidence>
<dbReference type="GO" id="GO:0004497">
    <property type="term" value="F:monooxygenase activity"/>
    <property type="evidence" value="ECO:0007669"/>
    <property type="project" value="InterPro"/>
</dbReference>
<proteinExistence type="inferred from homology"/>
<keyword evidence="3" id="KW-1185">Reference proteome</keyword>
<dbReference type="InterPro" id="IPR001128">
    <property type="entry name" value="Cyt_P450"/>
</dbReference>
<reference evidence="2" key="1">
    <citation type="submission" date="2023-01" db="EMBL/GenBank/DDBJ databases">
        <title>Genome assembly of the deep-sea coral Lophelia pertusa.</title>
        <authorList>
            <person name="Herrera S."/>
            <person name="Cordes E."/>
        </authorList>
    </citation>
    <scope>NUCLEOTIDE SEQUENCE</scope>
    <source>
        <strain evidence="2">USNM1676648</strain>
        <tissue evidence="2">Polyp</tissue>
    </source>
</reference>
<comment type="caution">
    <text evidence="2">The sequence shown here is derived from an EMBL/GenBank/DDBJ whole genome shotgun (WGS) entry which is preliminary data.</text>
</comment>
<protein>
    <submittedName>
        <fullName evidence="2">Uncharacterized protein</fullName>
    </submittedName>
</protein>
<organism evidence="2 3">
    <name type="scientific">Desmophyllum pertusum</name>
    <dbReference type="NCBI Taxonomy" id="174260"/>
    <lineage>
        <taxon>Eukaryota</taxon>
        <taxon>Metazoa</taxon>
        <taxon>Cnidaria</taxon>
        <taxon>Anthozoa</taxon>
        <taxon>Hexacorallia</taxon>
        <taxon>Scleractinia</taxon>
        <taxon>Caryophylliina</taxon>
        <taxon>Caryophylliidae</taxon>
        <taxon>Desmophyllum</taxon>
    </lineage>
</organism>